<gene>
    <name evidence="1" type="ORF">C7B77_16660</name>
</gene>
<proteinExistence type="predicted"/>
<reference evidence="1 2" key="1">
    <citation type="submission" date="2018-03" db="EMBL/GenBank/DDBJ databases">
        <title>The ancient ancestry and fast evolution of plastids.</title>
        <authorList>
            <person name="Moore K.R."/>
            <person name="Magnabosco C."/>
            <person name="Momper L."/>
            <person name="Gold D.A."/>
            <person name="Bosak T."/>
            <person name="Fournier G.P."/>
        </authorList>
    </citation>
    <scope>NUCLEOTIDE SEQUENCE [LARGE SCALE GENOMIC DNA]</scope>
    <source>
        <strain evidence="1 2">CCALA 037</strain>
    </source>
</reference>
<comment type="caution">
    <text evidence="1">The sequence shown here is derived from an EMBL/GenBank/DDBJ whole genome shotgun (WGS) entry which is preliminary data.</text>
</comment>
<evidence type="ECO:0000313" key="2">
    <source>
        <dbReference type="Proteomes" id="UP000238937"/>
    </source>
</evidence>
<keyword evidence="2" id="KW-1185">Reference proteome</keyword>
<dbReference type="Proteomes" id="UP000238937">
    <property type="component" value="Unassembled WGS sequence"/>
</dbReference>
<dbReference type="EMBL" id="PVWO01000223">
    <property type="protein sequence ID" value="PSB54922.1"/>
    <property type="molecule type" value="Genomic_DNA"/>
</dbReference>
<dbReference type="AlphaFoldDB" id="A0A2T1GC27"/>
<name>A0A2T1GC27_9CYAN</name>
<sequence>MLDRIRKLATISILTTMWIPMSIGLSPILSARSQQVKPDFFMRLPAPEHINVGVHSGRKSQKIPFKIKFKLPPFATFYQIIPTKINVAGAVSVQDVPFKLETLSASFTPVSTVRNISVNGSFDPSVAQIGAFTQELKIRVKNQSGDKRDGDILLMGTIVP</sequence>
<organism evidence="1 2">
    <name type="scientific">Chamaesiphon polymorphus CCALA 037</name>
    <dbReference type="NCBI Taxonomy" id="2107692"/>
    <lineage>
        <taxon>Bacteria</taxon>
        <taxon>Bacillati</taxon>
        <taxon>Cyanobacteriota</taxon>
        <taxon>Cyanophyceae</taxon>
        <taxon>Gomontiellales</taxon>
        <taxon>Chamaesiphonaceae</taxon>
        <taxon>Chamaesiphon</taxon>
    </lineage>
</organism>
<accession>A0A2T1GC27</accession>
<evidence type="ECO:0000313" key="1">
    <source>
        <dbReference type="EMBL" id="PSB54922.1"/>
    </source>
</evidence>
<protein>
    <submittedName>
        <fullName evidence="1">Uncharacterized protein</fullName>
    </submittedName>
</protein>
<dbReference type="RefSeq" id="WP_106307129.1">
    <property type="nucleotide sequence ID" value="NZ_PVWO01000223.1"/>
</dbReference>